<keyword evidence="1" id="KW-1133">Transmembrane helix</keyword>
<sequence length="114" mass="13023">MVSRRCRMEMGDFMGPGQQALNQVEHRGAVKVFGISSLEGGRAFRMGQIVRTAYQEHVGVFLLSFHHYIEFCFQHCIGQDTQEVCTVSVTSIIQFFVSAWVIFMSLFAKHILIF</sequence>
<proteinExistence type="predicted"/>
<protein>
    <submittedName>
        <fullName evidence="2">Uncharacterized protein</fullName>
    </submittedName>
</protein>
<dbReference type="Proteomes" id="UP001176941">
    <property type="component" value="Chromosome 1"/>
</dbReference>
<reference evidence="2" key="1">
    <citation type="submission" date="2023-04" db="EMBL/GenBank/DDBJ databases">
        <authorList>
            <consortium name="ELIXIR-Norway"/>
        </authorList>
    </citation>
    <scope>NUCLEOTIDE SEQUENCE [LARGE SCALE GENOMIC DNA]</scope>
</reference>
<feature type="transmembrane region" description="Helical" evidence="1">
    <location>
        <begin position="92"/>
        <end position="113"/>
    </location>
</feature>
<evidence type="ECO:0000256" key="1">
    <source>
        <dbReference type="SAM" id="Phobius"/>
    </source>
</evidence>
<evidence type="ECO:0000313" key="2">
    <source>
        <dbReference type="EMBL" id="CAI9151701.1"/>
    </source>
</evidence>
<organism evidence="2 3">
    <name type="scientific">Rangifer tarandus platyrhynchus</name>
    <name type="common">Svalbard reindeer</name>
    <dbReference type="NCBI Taxonomy" id="3082113"/>
    <lineage>
        <taxon>Eukaryota</taxon>
        <taxon>Metazoa</taxon>
        <taxon>Chordata</taxon>
        <taxon>Craniata</taxon>
        <taxon>Vertebrata</taxon>
        <taxon>Euteleostomi</taxon>
        <taxon>Mammalia</taxon>
        <taxon>Eutheria</taxon>
        <taxon>Laurasiatheria</taxon>
        <taxon>Artiodactyla</taxon>
        <taxon>Ruminantia</taxon>
        <taxon>Pecora</taxon>
        <taxon>Cervidae</taxon>
        <taxon>Odocoileinae</taxon>
        <taxon>Rangifer</taxon>
    </lineage>
</organism>
<keyword evidence="1" id="KW-0472">Membrane</keyword>
<keyword evidence="3" id="KW-1185">Reference proteome</keyword>
<keyword evidence="1" id="KW-0812">Transmembrane</keyword>
<name>A0ABN8XUC6_RANTA</name>
<evidence type="ECO:0000313" key="3">
    <source>
        <dbReference type="Proteomes" id="UP001176941"/>
    </source>
</evidence>
<dbReference type="EMBL" id="OX459937">
    <property type="protein sequence ID" value="CAI9151701.1"/>
    <property type="molecule type" value="Genomic_DNA"/>
</dbReference>
<accession>A0ABN8XUC6</accession>
<gene>
    <name evidence="2" type="ORF">MRATA1EN1_LOCUS663</name>
</gene>